<dbReference type="InParanoid" id="T0QPR5"/>
<keyword evidence="3" id="KW-1185">Reference proteome</keyword>
<organism evidence="2 3">
    <name type="scientific">Saprolegnia diclina (strain VS20)</name>
    <dbReference type="NCBI Taxonomy" id="1156394"/>
    <lineage>
        <taxon>Eukaryota</taxon>
        <taxon>Sar</taxon>
        <taxon>Stramenopiles</taxon>
        <taxon>Oomycota</taxon>
        <taxon>Saprolegniomycetes</taxon>
        <taxon>Saprolegniales</taxon>
        <taxon>Saprolegniaceae</taxon>
        <taxon>Saprolegnia</taxon>
    </lineage>
</organism>
<evidence type="ECO:0000256" key="1">
    <source>
        <dbReference type="SAM" id="Coils"/>
    </source>
</evidence>
<dbReference type="SUPFAM" id="SSF46579">
    <property type="entry name" value="Prefoldin"/>
    <property type="match status" value="1"/>
</dbReference>
<reference evidence="2 3" key="1">
    <citation type="submission" date="2012-04" db="EMBL/GenBank/DDBJ databases">
        <title>The Genome Sequence of Saprolegnia declina VS20.</title>
        <authorList>
            <consortium name="The Broad Institute Genome Sequencing Platform"/>
            <person name="Russ C."/>
            <person name="Nusbaum C."/>
            <person name="Tyler B."/>
            <person name="van West P."/>
            <person name="Dieguez-Uribeondo J."/>
            <person name="de Bruijn I."/>
            <person name="Tripathy S."/>
            <person name="Jiang R."/>
            <person name="Young S.K."/>
            <person name="Zeng Q."/>
            <person name="Gargeya S."/>
            <person name="Fitzgerald M."/>
            <person name="Haas B."/>
            <person name="Abouelleil A."/>
            <person name="Alvarado L."/>
            <person name="Arachchi H.M."/>
            <person name="Berlin A."/>
            <person name="Chapman S.B."/>
            <person name="Goldberg J."/>
            <person name="Griggs A."/>
            <person name="Gujja S."/>
            <person name="Hansen M."/>
            <person name="Howarth C."/>
            <person name="Imamovic A."/>
            <person name="Larimer J."/>
            <person name="McCowen C."/>
            <person name="Montmayeur A."/>
            <person name="Murphy C."/>
            <person name="Neiman D."/>
            <person name="Pearson M."/>
            <person name="Priest M."/>
            <person name="Roberts A."/>
            <person name="Saif S."/>
            <person name="Shea T."/>
            <person name="Sisk P."/>
            <person name="Sykes S."/>
            <person name="Wortman J."/>
            <person name="Nusbaum C."/>
            <person name="Birren B."/>
        </authorList>
    </citation>
    <scope>NUCLEOTIDE SEQUENCE [LARGE SCALE GENOMIC DNA]</scope>
    <source>
        <strain evidence="2 3">VS20</strain>
    </source>
</reference>
<evidence type="ECO:0000313" key="3">
    <source>
        <dbReference type="Proteomes" id="UP000030762"/>
    </source>
</evidence>
<name>T0QPR5_SAPDV</name>
<dbReference type="eggNOG" id="ENOG502SFKV">
    <property type="taxonomic scope" value="Eukaryota"/>
</dbReference>
<evidence type="ECO:0000313" key="2">
    <source>
        <dbReference type="EMBL" id="EQC35835.1"/>
    </source>
</evidence>
<dbReference type="Proteomes" id="UP000030762">
    <property type="component" value="Unassembled WGS sequence"/>
</dbReference>
<feature type="coiled-coil region" evidence="1">
    <location>
        <begin position="75"/>
        <end position="278"/>
    </location>
</feature>
<dbReference type="GeneID" id="19947314"/>
<dbReference type="EMBL" id="JH767149">
    <property type="protein sequence ID" value="EQC35835.1"/>
    <property type="molecule type" value="Genomic_DNA"/>
</dbReference>
<accession>T0QPR5</accession>
<gene>
    <name evidence="2" type="ORF">SDRG_06587</name>
</gene>
<dbReference type="OMA" id="HWKQKMK"/>
<feature type="coiled-coil region" evidence="1">
    <location>
        <begin position="321"/>
        <end position="450"/>
    </location>
</feature>
<protein>
    <submittedName>
        <fullName evidence="2">Uncharacterized protein</fullName>
    </submittedName>
</protein>
<proteinExistence type="predicted"/>
<dbReference type="VEuPathDB" id="FungiDB:SDRG_06587"/>
<keyword evidence="1" id="KW-0175">Coiled coil</keyword>
<dbReference type="RefSeq" id="XP_008610597.1">
    <property type="nucleotide sequence ID" value="XM_008612375.1"/>
</dbReference>
<dbReference type="OrthoDB" id="73750at2759"/>
<dbReference type="AlphaFoldDB" id="T0QPR5"/>
<sequence length="489" mass="56314">MSMSYSELGSAVAPRYASTTSLKTTPFKTSFSPRSALSVVKEVGVVSPLDHPASLSGVKPAPTKMVAPMPAPYLMTESQQELTEIQQSVERLKKQRLQVEHIRHENERLEIELMRERGENRVLRQETDRFKIVEADLEKQTGKLTSLEAKYDRLESAYREKRSALADAQEKRVALEKRWSMATDNLQRMVDETTKTYEAKVIALEDDVMDREAKVQQQQEEMDELRCLHESAQMKLDKKIERLENANIDLEKKYLAQIEGLEAATGKLEAEKAEMDQKIASLVATTTRQTAMIQECDRVICESEERMNEFMKRKNAQSKTQTDLEAKNHALEQKLKVLEIETKHELDALQNTNEVLQKQLDEKTSHITELENSIAENERLATSSQREMVVRERHRFHLDEANKELRKREKVLQSTIEGLEANLRDVVDDRKGLIERISALQDQLELERQDRARWASTRLRLLAQFCDEENKLSESLGSHHTTLLSNLSD</sequence>